<dbReference type="EMBL" id="PKSG01000319">
    <property type="protein sequence ID" value="POR36455.1"/>
    <property type="molecule type" value="Genomic_DNA"/>
</dbReference>
<sequence>MFVQGSTPSSASQASSRSAEDEVKRNHRIDDFFSRHGLSRLTKKECDAYALRRFPSSAIRPASSQGYCSYTLAISDDHVLQFRPDMFKLDMDICRGAKDVFGKLAPETVYLGVMTGISIQPTRCHNARLHIYLQDRLPGISLASFREHSPAACSEKHRRRLVEDMAHVFAVSYHRRRPLHRRGSRESDAVAKGKIGNSLRWRLDMLKDLPGEQLAHHVSAAKRNIRAIEQLPWCLTHGDLVASNILVDAETGHLTGLVDWAEGEWLPLGIGLYGLDELLGHEAAAPGTGFQYFDDHEGLRQVFWDRFLYLCRDGFELGTGLRLKEVQLARNMGIMLWRGIAFDDGRIDRVVQAGRDDSELHKLQLFLNAPSGLEERSLGPHVGS</sequence>
<comment type="caution">
    <text evidence="3">The sequence shown here is derived from an EMBL/GenBank/DDBJ whole genome shotgun (WGS) entry which is preliminary data.</text>
</comment>
<dbReference type="Pfam" id="PF01636">
    <property type="entry name" value="APH"/>
    <property type="match status" value="1"/>
</dbReference>
<feature type="region of interest" description="Disordered" evidence="1">
    <location>
        <begin position="1"/>
        <end position="23"/>
    </location>
</feature>
<dbReference type="SUPFAM" id="SSF56112">
    <property type="entry name" value="Protein kinase-like (PK-like)"/>
    <property type="match status" value="1"/>
</dbReference>
<dbReference type="OrthoDB" id="5598852at2759"/>
<reference evidence="3 4" key="1">
    <citation type="submission" date="2018-01" db="EMBL/GenBank/DDBJ databases">
        <title>Harnessing the power of phylogenomics to disentangle the directionality and signatures of interkingdom host jumping in the parasitic fungal genus Tolypocladium.</title>
        <authorList>
            <person name="Quandt C.A."/>
            <person name="Patterson W."/>
            <person name="Spatafora J.W."/>
        </authorList>
    </citation>
    <scope>NUCLEOTIDE SEQUENCE [LARGE SCALE GENOMIC DNA]</scope>
    <source>
        <strain evidence="3 4">NRBC 100945</strain>
    </source>
</reference>
<dbReference type="InterPro" id="IPR002575">
    <property type="entry name" value="Aminoglycoside_PTrfase"/>
</dbReference>
<evidence type="ECO:0000259" key="2">
    <source>
        <dbReference type="Pfam" id="PF01636"/>
    </source>
</evidence>
<accession>A0A2S4L1Z1</accession>
<evidence type="ECO:0000313" key="3">
    <source>
        <dbReference type="EMBL" id="POR36455.1"/>
    </source>
</evidence>
<name>A0A2S4L1Z1_9HYPO</name>
<dbReference type="Proteomes" id="UP000237481">
    <property type="component" value="Unassembled WGS sequence"/>
</dbReference>
<evidence type="ECO:0000313" key="4">
    <source>
        <dbReference type="Proteomes" id="UP000237481"/>
    </source>
</evidence>
<keyword evidence="4" id="KW-1185">Reference proteome</keyword>
<proteinExistence type="predicted"/>
<dbReference type="STRING" id="94208.A0A2S4L1Z1"/>
<feature type="compositionally biased region" description="Low complexity" evidence="1">
    <location>
        <begin position="1"/>
        <end position="17"/>
    </location>
</feature>
<dbReference type="AlphaFoldDB" id="A0A2S4L1Z1"/>
<organism evidence="3 4">
    <name type="scientific">Tolypocladium paradoxum</name>
    <dbReference type="NCBI Taxonomy" id="94208"/>
    <lineage>
        <taxon>Eukaryota</taxon>
        <taxon>Fungi</taxon>
        <taxon>Dikarya</taxon>
        <taxon>Ascomycota</taxon>
        <taxon>Pezizomycotina</taxon>
        <taxon>Sordariomycetes</taxon>
        <taxon>Hypocreomycetidae</taxon>
        <taxon>Hypocreales</taxon>
        <taxon>Ophiocordycipitaceae</taxon>
        <taxon>Tolypocladium</taxon>
    </lineage>
</organism>
<dbReference type="Gene3D" id="3.90.1200.10">
    <property type="match status" value="1"/>
</dbReference>
<evidence type="ECO:0000256" key="1">
    <source>
        <dbReference type="SAM" id="MobiDB-lite"/>
    </source>
</evidence>
<feature type="domain" description="Aminoglycoside phosphotransferase" evidence="2">
    <location>
        <begin position="127"/>
        <end position="262"/>
    </location>
</feature>
<gene>
    <name evidence="3" type="ORF">TPAR_03348</name>
</gene>
<dbReference type="InterPro" id="IPR011009">
    <property type="entry name" value="Kinase-like_dom_sf"/>
</dbReference>
<protein>
    <submittedName>
        <fullName evidence="3">Very-long-chain (3R)-3-hydroxyacyl-CoA dehydratase</fullName>
    </submittedName>
</protein>